<feature type="transmembrane region" description="Helical" evidence="2">
    <location>
        <begin position="510"/>
        <end position="527"/>
    </location>
</feature>
<proteinExistence type="predicted"/>
<feature type="transmembrane region" description="Helical" evidence="2">
    <location>
        <begin position="325"/>
        <end position="343"/>
    </location>
</feature>
<feature type="transmembrane region" description="Helical" evidence="2">
    <location>
        <begin position="460"/>
        <end position="484"/>
    </location>
</feature>
<keyword evidence="2" id="KW-0472">Membrane</keyword>
<feature type="transmembrane region" description="Helical" evidence="2">
    <location>
        <begin position="349"/>
        <end position="366"/>
    </location>
</feature>
<comment type="caution">
    <text evidence="4">The sequence shown here is derived from an EMBL/GenBank/DDBJ whole genome shotgun (WGS) entry which is preliminary data.</text>
</comment>
<keyword evidence="2" id="KW-1133">Transmembrane helix</keyword>
<protein>
    <recommendedName>
        <fullName evidence="3">TRAP C4-dicarboxylate transport system permease DctM subunit domain-containing protein</fullName>
    </recommendedName>
</protein>
<comment type="function">
    <text evidence="1">Part of the tripartite ATP-independent periplasmic (TRAP) transport system.</text>
</comment>
<feature type="transmembrane region" description="Helical" evidence="2">
    <location>
        <begin position="428"/>
        <end position="453"/>
    </location>
</feature>
<feature type="transmembrane region" description="Helical" evidence="2">
    <location>
        <begin position="53"/>
        <end position="72"/>
    </location>
</feature>
<feature type="transmembrane region" description="Helical" evidence="2">
    <location>
        <begin position="241"/>
        <end position="266"/>
    </location>
</feature>
<dbReference type="InterPro" id="IPR011853">
    <property type="entry name" value="TRAP_DctM-Dct_fused"/>
</dbReference>
<dbReference type="Pfam" id="PF06808">
    <property type="entry name" value="DctM"/>
    <property type="match status" value="1"/>
</dbReference>
<feature type="transmembrane region" description="Helical" evidence="2">
    <location>
        <begin position="278"/>
        <end position="297"/>
    </location>
</feature>
<dbReference type="PANTHER" id="PTHR43849:SF2">
    <property type="entry name" value="BLL3936 PROTEIN"/>
    <property type="match status" value="1"/>
</dbReference>
<dbReference type="EMBL" id="LMAZ01000004">
    <property type="protein sequence ID" value="RGP53988.1"/>
    <property type="molecule type" value="Genomic_DNA"/>
</dbReference>
<feature type="transmembrane region" description="Helical" evidence="2">
    <location>
        <begin position="107"/>
        <end position="124"/>
    </location>
</feature>
<evidence type="ECO:0000313" key="4">
    <source>
        <dbReference type="EMBL" id="RGP53988.1"/>
    </source>
</evidence>
<dbReference type="GO" id="GO:0005886">
    <property type="term" value="C:plasma membrane"/>
    <property type="evidence" value="ECO:0007669"/>
    <property type="project" value="UniProtKB-SubCell"/>
</dbReference>
<dbReference type="Proteomes" id="UP000265411">
    <property type="component" value="Unassembled WGS sequence"/>
</dbReference>
<keyword evidence="2" id="KW-0812">Transmembrane</keyword>
<reference evidence="4 5" key="1">
    <citation type="journal article" date="2018" name="Syst. Appl. Microbiol.">
        <title>Pseudomonas gallaeciensis sp. nov., isolated from crude-oil-contaminated intertidal sand samples after the Prestige oil spill.</title>
        <authorList>
            <person name="Mulet M."/>
            <person name="Sanchez D."/>
            <person name="Rodriguez A.C."/>
            <person name="Nogales B."/>
            <person name="Bosch R."/>
            <person name="Busquets A."/>
            <person name="Gomila M."/>
            <person name="Lalucat J."/>
            <person name="Garcia-Valdes E."/>
        </authorList>
    </citation>
    <scope>NUCLEOTIDE SEQUENCE [LARGE SCALE GENOMIC DNA]</scope>
    <source>
        <strain evidence="4 5">V113</strain>
    </source>
</reference>
<feature type="transmembrane region" description="Helical" evidence="2">
    <location>
        <begin position="387"/>
        <end position="408"/>
    </location>
</feature>
<evidence type="ECO:0000259" key="3">
    <source>
        <dbReference type="Pfam" id="PF06808"/>
    </source>
</evidence>
<feature type="transmembrane region" description="Helical" evidence="2">
    <location>
        <begin position="84"/>
        <end position="100"/>
    </location>
</feature>
<evidence type="ECO:0000256" key="2">
    <source>
        <dbReference type="SAM" id="Phobius"/>
    </source>
</evidence>
<keyword evidence="5" id="KW-1185">Reference proteome</keyword>
<name>A0A395R1K2_9PSED</name>
<dbReference type="PANTHER" id="PTHR43849">
    <property type="entry name" value="BLL3936 PROTEIN"/>
    <property type="match status" value="1"/>
</dbReference>
<feature type="transmembrane region" description="Helical" evidence="2">
    <location>
        <begin position="153"/>
        <end position="174"/>
    </location>
</feature>
<gene>
    <name evidence="4" type="ORF">ASB58_13510</name>
</gene>
<comment type="subcellular location">
    <subcellularLocation>
        <location evidence="1">Cell inner membrane</location>
        <topology evidence="1">Multi-pass membrane protein</topology>
    </subcellularLocation>
</comment>
<evidence type="ECO:0000256" key="1">
    <source>
        <dbReference type="RuleBase" id="RU369079"/>
    </source>
</evidence>
<keyword evidence="1" id="KW-0813">Transport</keyword>
<feature type="transmembrane region" description="Helical" evidence="2">
    <location>
        <begin position="26"/>
        <end position="46"/>
    </location>
</feature>
<evidence type="ECO:0000313" key="5">
    <source>
        <dbReference type="Proteomes" id="UP000265411"/>
    </source>
</evidence>
<accession>A0A395R1K2</accession>
<keyword evidence="1" id="KW-1003">Cell membrane</keyword>
<feature type="transmembrane region" description="Helical" evidence="2">
    <location>
        <begin position="567"/>
        <end position="600"/>
    </location>
</feature>
<organism evidence="4 5">
    <name type="scientific">Pseudomonas abyssi</name>
    <dbReference type="NCBI Taxonomy" id="170540"/>
    <lineage>
        <taxon>Bacteria</taxon>
        <taxon>Pseudomonadati</taxon>
        <taxon>Pseudomonadota</taxon>
        <taxon>Gammaproteobacteria</taxon>
        <taxon>Pseudomonadales</taxon>
        <taxon>Pseudomonadaceae</taxon>
        <taxon>Pseudomonas</taxon>
    </lineage>
</organism>
<dbReference type="NCBIfam" id="TIGR02123">
    <property type="entry name" value="TRAP_fused"/>
    <property type="match status" value="1"/>
</dbReference>
<keyword evidence="1" id="KW-0997">Cell inner membrane</keyword>
<dbReference type="GO" id="GO:0022857">
    <property type="term" value="F:transmembrane transporter activity"/>
    <property type="evidence" value="ECO:0007669"/>
    <property type="project" value="UniProtKB-UniRule"/>
</dbReference>
<dbReference type="AlphaFoldDB" id="A0A395R1K2"/>
<feature type="transmembrane region" description="Helical" evidence="2">
    <location>
        <begin position="539"/>
        <end position="561"/>
    </location>
</feature>
<dbReference type="InterPro" id="IPR010656">
    <property type="entry name" value="DctM"/>
</dbReference>
<feature type="domain" description="TRAP C4-dicarboxylate transport system permease DctM subunit" evidence="3">
    <location>
        <begin position="95"/>
        <end position="530"/>
    </location>
</feature>
<sequence length="616" mass="65850">MIIVISLLFTVFQVYTATTGLMTAILQRGIHLSFVLALVFLFFPAISGTKRTLFIDVPLICAAVCSGVYLYMSFDDLIYRIGDPNLPDMIVGCVTVVVLLEATRRTVGWVMTMLAVISLLYSYFGHFLPEPFGHSGRDLERIVTQMFFSTEGIYGVPLGVAATYVFLFILFGSFMEKSGVGTLFINLANAFAGKYQGGPAKVGIISTASVGMVSGSPVSDAATTGAFTIPMMKRVGYKARTAAAIEAVGASGASLMPPVMGAGAFVMADMSGVPYSEIILHAIIPAMLFYTALMFVVGNEARKTGVKALPAEEIPAKKDALLKSLRLLVPLLVLIFSLAVLRVSPLRAALFATAIVVVTTFLYNFFKPELKVPAKHMLEALIETPRKILVVSVACATAGIIIGMLGMTGLGLKLSDILMSISQGHLPIALLCAMVISIVLGMGLPPTAAYIVMAVTAAPFLVQMGVPVVVAHFFVFMYCCYAPITPPVALAAYTTAGIAGCDPFKAGLDAFRISLTGFVLPIMVVYNQSLLGLGSWVDILTACALGLVAVWMMSIALVGWLQRRVGVIWRLVLAMAAVGCLTPVTWAHLCSFVVLLVFVFTQTNWLVKRFSSATQL</sequence>